<dbReference type="KEGG" id="fgg:FSB75_01700"/>
<proteinExistence type="predicted"/>
<evidence type="ECO:0000313" key="2">
    <source>
        <dbReference type="EMBL" id="QEC54665.1"/>
    </source>
</evidence>
<feature type="transmembrane region" description="Helical" evidence="1">
    <location>
        <begin position="41"/>
        <end position="66"/>
    </location>
</feature>
<gene>
    <name evidence="2" type="ORF">FSB75_01700</name>
</gene>
<accession>A0A5B8UE89</accession>
<sequence>MKKGKPVVVTVPTNPARLVVTDGFHITAPVQINYAPQRTRYFAIACIVENDVLIGGAIFMMMLFFMGLSSGLVVLWLFSITPLLYLLFLYYIKRREFIRIRPV</sequence>
<keyword evidence="1" id="KW-1133">Transmembrane helix</keyword>
<reference evidence="2 3" key="1">
    <citation type="journal article" date="2015" name="Int. J. Syst. Evol. Microbiol.">
        <title>Flavisolibacter ginsenosidimutans sp. nov., with ginsenoside-converting activity isolated from soil used for cultivating ginseng.</title>
        <authorList>
            <person name="Zhao Y."/>
            <person name="Liu Q."/>
            <person name="Kang M.S."/>
            <person name="Jin F."/>
            <person name="Yu H."/>
            <person name="Im W.T."/>
        </authorList>
    </citation>
    <scope>NUCLEOTIDE SEQUENCE [LARGE SCALE GENOMIC DNA]</scope>
    <source>
        <strain evidence="2 3">Gsoil 636</strain>
    </source>
</reference>
<dbReference type="RefSeq" id="WP_146781801.1">
    <property type="nucleotide sequence ID" value="NZ_BAABIO010000006.1"/>
</dbReference>
<dbReference type="AlphaFoldDB" id="A0A5B8UE89"/>
<dbReference type="EMBL" id="CP042433">
    <property type="protein sequence ID" value="QEC54665.1"/>
    <property type="molecule type" value="Genomic_DNA"/>
</dbReference>
<keyword evidence="3" id="KW-1185">Reference proteome</keyword>
<organism evidence="2 3">
    <name type="scientific">Flavisolibacter ginsenosidimutans</name>
    <dbReference type="NCBI Taxonomy" id="661481"/>
    <lineage>
        <taxon>Bacteria</taxon>
        <taxon>Pseudomonadati</taxon>
        <taxon>Bacteroidota</taxon>
        <taxon>Chitinophagia</taxon>
        <taxon>Chitinophagales</taxon>
        <taxon>Chitinophagaceae</taxon>
        <taxon>Flavisolibacter</taxon>
    </lineage>
</organism>
<keyword evidence="1" id="KW-0812">Transmembrane</keyword>
<dbReference type="OrthoDB" id="678226at2"/>
<evidence type="ECO:0000313" key="3">
    <source>
        <dbReference type="Proteomes" id="UP000321204"/>
    </source>
</evidence>
<dbReference type="Proteomes" id="UP000321204">
    <property type="component" value="Chromosome"/>
</dbReference>
<feature type="transmembrane region" description="Helical" evidence="1">
    <location>
        <begin position="72"/>
        <end position="92"/>
    </location>
</feature>
<protein>
    <submittedName>
        <fullName evidence="2">Uncharacterized protein</fullName>
    </submittedName>
</protein>
<evidence type="ECO:0000256" key="1">
    <source>
        <dbReference type="SAM" id="Phobius"/>
    </source>
</evidence>
<name>A0A5B8UE89_9BACT</name>
<keyword evidence="1" id="KW-0472">Membrane</keyword>